<dbReference type="AlphaFoldDB" id="A0A927EA56"/>
<name>A0A927EA56_9HYPH</name>
<dbReference type="RefSeq" id="WP_191124686.1">
    <property type="nucleotide sequence ID" value="NZ_JACXWY010000009.1"/>
</dbReference>
<keyword evidence="2" id="KW-1185">Reference proteome</keyword>
<gene>
    <name evidence="1" type="ORF">IED13_15450</name>
</gene>
<accession>A0A927EA56</accession>
<dbReference type="InterPro" id="IPR038666">
    <property type="entry name" value="SSP1_head-tail_sf"/>
</dbReference>
<evidence type="ECO:0000313" key="1">
    <source>
        <dbReference type="EMBL" id="MBD3847104.1"/>
    </source>
</evidence>
<sequence>MLEAGKRPHRVRFERRIEINPDAPADLGNIESDWTLIAEVWAGFLPQAVKDRLTAGAVIGGMLGVLTALRSPDTVRVDEGCRVVFLAGPYRDQIANIRAVVPTPDSREIAFTIQTGMPV</sequence>
<dbReference type="Gene3D" id="2.40.10.270">
    <property type="entry name" value="Bacteriophage SPP1 head-tail adaptor protein"/>
    <property type="match status" value="1"/>
</dbReference>
<comment type="caution">
    <text evidence="1">The sequence shown here is derived from an EMBL/GenBank/DDBJ whole genome shotgun (WGS) entry which is preliminary data.</text>
</comment>
<reference evidence="1" key="1">
    <citation type="submission" date="2020-09" db="EMBL/GenBank/DDBJ databases">
        <title>Bosea spartocytisi sp. nov. a root nodule endophyte of Spartocytisus supranubius in the high mountain ecosystem fo the Teide National Park (Canary Islands, Spain).</title>
        <authorList>
            <person name="Pulido-Suarez L."/>
            <person name="Peix A."/>
            <person name="Igual J.M."/>
            <person name="Socas-Perez N."/>
            <person name="Velazquez E."/>
            <person name="Flores-Felix J.D."/>
            <person name="Leon-Barrios M."/>
        </authorList>
    </citation>
    <scope>NUCLEOTIDE SEQUENCE</scope>
    <source>
        <strain evidence="1">SSUT16</strain>
    </source>
</reference>
<proteinExistence type="predicted"/>
<dbReference type="EMBL" id="JACXWY010000009">
    <property type="protein sequence ID" value="MBD3847104.1"/>
    <property type="molecule type" value="Genomic_DNA"/>
</dbReference>
<evidence type="ECO:0000313" key="2">
    <source>
        <dbReference type="Proteomes" id="UP000619295"/>
    </source>
</evidence>
<organism evidence="1 2">
    <name type="scientific">Bosea spartocytisi</name>
    <dbReference type="NCBI Taxonomy" id="2773451"/>
    <lineage>
        <taxon>Bacteria</taxon>
        <taxon>Pseudomonadati</taxon>
        <taxon>Pseudomonadota</taxon>
        <taxon>Alphaproteobacteria</taxon>
        <taxon>Hyphomicrobiales</taxon>
        <taxon>Boseaceae</taxon>
        <taxon>Bosea</taxon>
    </lineage>
</organism>
<protein>
    <submittedName>
        <fullName evidence="1">Head-tail adaptor protein</fullName>
    </submittedName>
</protein>
<dbReference type="Proteomes" id="UP000619295">
    <property type="component" value="Unassembled WGS sequence"/>
</dbReference>